<evidence type="ECO:0000256" key="9">
    <source>
        <dbReference type="SAM" id="Phobius"/>
    </source>
</evidence>
<dbReference type="EMBL" id="JAHVAH010000001">
    <property type="protein sequence ID" value="MBW0144967.1"/>
    <property type="molecule type" value="Genomic_DNA"/>
</dbReference>
<evidence type="ECO:0000256" key="2">
    <source>
        <dbReference type="ARBA" id="ARBA00012438"/>
    </source>
</evidence>
<dbReference type="RefSeq" id="WP_218632913.1">
    <property type="nucleotide sequence ID" value="NZ_JAHVAH010000001.1"/>
</dbReference>
<comment type="catalytic activity">
    <reaction evidence="1">
        <text>ATP + protein L-histidine = ADP + protein N-phospho-L-histidine.</text>
        <dbReference type="EC" id="2.7.13.3"/>
    </reaction>
</comment>
<evidence type="ECO:0000256" key="4">
    <source>
        <dbReference type="ARBA" id="ARBA00022679"/>
    </source>
</evidence>
<keyword evidence="8" id="KW-0902">Two-component regulatory system</keyword>
<dbReference type="PROSITE" id="PS50109">
    <property type="entry name" value="HIS_KIN"/>
    <property type="match status" value="1"/>
</dbReference>
<dbReference type="SMART" id="SM00304">
    <property type="entry name" value="HAMP"/>
    <property type="match status" value="1"/>
</dbReference>
<evidence type="ECO:0000256" key="6">
    <source>
        <dbReference type="ARBA" id="ARBA00022777"/>
    </source>
</evidence>
<keyword evidence="13" id="KW-1185">Reference proteome</keyword>
<evidence type="ECO:0000256" key="7">
    <source>
        <dbReference type="ARBA" id="ARBA00022989"/>
    </source>
</evidence>
<proteinExistence type="predicted"/>
<protein>
    <recommendedName>
        <fullName evidence="2">histidine kinase</fullName>
        <ecNumber evidence="2">2.7.13.3</ecNumber>
    </recommendedName>
</protein>
<keyword evidence="6 12" id="KW-0418">Kinase</keyword>
<keyword evidence="9" id="KW-0472">Membrane</keyword>
<dbReference type="CDD" id="cd06225">
    <property type="entry name" value="HAMP"/>
    <property type="match status" value="1"/>
</dbReference>
<comment type="caution">
    <text evidence="12">The sequence shown here is derived from an EMBL/GenBank/DDBJ whole genome shotgun (WGS) entry which is preliminary data.</text>
</comment>
<reference evidence="12 13" key="1">
    <citation type="submission" date="2021-07" db="EMBL/GenBank/DDBJ databases">
        <title>The draft genome sequence of Sphingomicrobium sp. B8.</title>
        <authorList>
            <person name="Mu L."/>
        </authorList>
    </citation>
    <scope>NUCLEOTIDE SEQUENCE [LARGE SCALE GENOMIC DNA]</scope>
    <source>
        <strain evidence="12 13">B8</strain>
    </source>
</reference>
<name>A0ABS6V701_9SPHN</name>
<feature type="domain" description="HAMP" evidence="11">
    <location>
        <begin position="239"/>
        <end position="294"/>
    </location>
</feature>
<dbReference type="InterPro" id="IPR003661">
    <property type="entry name" value="HisK_dim/P_dom"/>
</dbReference>
<evidence type="ECO:0000256" key="1">
    <source>
        <dbReference type="ARBA" id="ARBA00000085"/>
    </source>
</evidence>
<feature type="transmembrane region" description="Helical" evidence="9">
    <location>
        <begin position="219"/>
        <end position="237"/>
    </location>
</feature>
<keyword evidence="5 9" id="KW-0812">Transmembrane</keyword>
<dbReference type="EC" id="2.7.13.3" evidence="2"/>
<dbReference type="Proteomes" id="UP000698028">
    <property type="component" value="Unassembled WGS sequence"/>
</dbReference>
<dbReference type="InterPro" id="IPR005467">
    <property type="entry name" value="His_kinase_dom"/>
</dbReference>
<evidence type="ECO:0000256" key="3">
    <source>
        <dbReference type="ARBA" id="ARBA00022553"/>
    </source>
</evidence>
<evidence type="ECO:0000313" key="12">
    <source>
        <dbReference type="EMBL" id="MBW0144967.1"/>
    </source>
</evidence>
<feature type="domain" description="Histidine kinase" evidence="10">
    <location>
        <begin position="302"/>
        <end position="521"/>
    </location>
</feature>
<dbReference type="InterPro" id="IPR050428">
    <property type="entry name" value="TCS_sensor_his_kinase"/>
</dbReference>
<dbReference type="InterPro" id="IPR003660">
    <property type="entry name" value="HAMP_dom"/>
</dbReference>
<dbReference type="SMART" id="SM00387">
    <property type="entry name" value="HATPase_c"/>
    <property type="match status" value="1"/>
</dbReference>
<keyword evidence="3" id="KW-0597">Phosphoprotein</keyword>
<dbReference type="PANTHER" id="PTHR45436">
    <property type="entry name" value="SENSOR HISTIDINE KINASE YKOH"/>
    <property type="match status" value="1"/>
</dbReference>
<keyword evidence="4" id="KW-0808">Transferase</keyword>
<dbReference type="PANTHER" id="PTHR45436:SF5">
    <property type="entry name" value="SENSOR HISTIDINE KINASE TRCS"/>
    <property type="match status" value="1"/>
</dbReference>
<dbReference type="InterPro" id="IPR003594">
    <property type="entry name" value="HATPase_dom"/>
</dbReference>
<evidence type="ECO:0000259" key="11">
    <source>
        <dbReference type="PROSITE" id="PS50885"/>
    </source>
</evidence>
<keyword evidence="7 9" id="KW-1133">Transmembrane helix</keyword>
<accession>A0ABS6V701</accession>
<dbReference type="SMART" id="SM00388">
    <property type="entry name" value="HisKA"/>
    <property type="match status" value="1"/>
</dbReference>
<sequence length="523" mass="56712">MASDTVSEKSDLPPVGWRGKWTVRYRILAVNIFTLVLFAAAILFLDAYRNQLRDERIAHLSAQARAAAATLPAIDAEDRAALLAAQAGSDGPRLRLYASDGARVADSWSVGPATYDLRDPETQGIAKQVARAIDRGFNAITGEDPFAPFVEPETDNRTSWQEVVDAAGTGRSVTQTRDAPDGTPVFSAATPVPGEDLVLLATINDRSYTRAVRRQRGNLAIALGVALVLSIYFSSLLSKTIVRPLRHLAIAAHRVRLGRSPEINVPRLPDRRDEIGTLARAVSDMSHTLRRRVDETEAFAADVAHELKNPLASLRSAVDSLERIDDPGLKKQLLDVVRQDVVRLDRLITEISEAARTDAELARTQFEPVDMGKLVGQLVSAWEDRRETGNARIAYARPKSGTVMVEGDGSRLARAIDNLLDNAISFSPANGLVEVTTQRVGDKVRVQVQDEGPGVPEAMRETIFNRFHSLRPQGEDFGRHSGLGLAIASAIVEGHDGTIDVAPRQGAGSGACFTILLPALKGR</sequence>
<evidence type="ECO:0000256" key="8">
    <source>
        <dbReference type="ARBA" id="ARBA00023012"/>
    </source>
</evidence>
<dbReference type="Pfam" id="PF00512">
    <property type="entry name" value="HisKA"/>
    <property type="match status" value="1"/>
</dbReference>
<evidence type="ECO:0000313" key="13">
    <source>
        <dbReference type="Proteomes" id="UP000698028"/>
    </source>
</evidence>
<dbReference type="PROSITE" id="PS50885">
    <property type="entry name" value="HAMP"/>
    <property type="match status" value="1"/>
</dbReference>
<dbReference type="Pfam" id="PF02518">
    <property type="entry name" value="HATPase_c"/>
    <property type="match status" value="1"/>
</dbReference>
<evidence type="ECO:0000256" key="5">
    <source>
        <dbReference type="ARBA" id="ARBA00022692"/>
    </source>
</evidence>
<dbReference type="CDD" id="cd00082">
    <property type="entry name" value="HisKA"/>
    <property type="match status" value="1"/>
</dbReference>
<dbReference type="Pfam" id="PF00672">
    <property type="entry name" value="HAMP"/>
    <property type="match status" value="1"/>
</dbReference>
<dbReference type="GO" id="GO:0016301">
    <property type="term" value="F:kinase activity"/>
    <property type="evidence" value="ECO:0007669"/>
    <property type="project" value="UniProtKB-KW"/>
</dbReference>
<organism evidence="12 13">
    <name type="scientific">Sphingomicrobium clamense</name>
    <dbReference type="NCBI Taxonomy" id="2851013"/>
    <lineage>
        <taxon>Bacteria</taxon>
        <taxon>Pseudomonadati</taxon>
        <taxon>Pseudomonadota</taxon>
        <taxon>Alphaproteobacteria</taxon>
        <taxon>Sphingomonadales</taxon>
        <taxon>Sphingomonadaceae</taxon>
        <taxon>Sphingomicrobium</taxon>
    </lineage>
</organism>
<gene>
    <name evidence="12" type="ORF">KTQ36_06615</name>
</gene>
<evidence type="ECO:0000259" key="10">
    <source>
        <dbReference type="PROSITE" id="PS50109"/>
    </source>
</evidence>
<feature type="transmembrane region" description="Helical" evidence="9">
    <location>
        <begin position="27"/>
        <end position="48"/>
    </location>
</feature>
<dbReference type="CDD" id="cd00075">
    <property type="entry name" value="HATPase"/>
    <property type="match status" value="1"/>
</dbReference>